<feature type="domain" description="PID" evidence="3">
    <location>
        <begin position="45"/>
        <end position="172"/>
    </location>
</feature>
<dbReference type="OrthoDB" id="10070446at2759"/>
<proteinExistence type="predicted"/>
<evidence type="ECO:0000259" key="3">
    <source>
        <dbReference type="PROSITE" id="PS01179"/>
    </source>
</evidence>
<keyword evidence="1" id="KW-0217">Developmental protein</keyword>
<dbReference type="InterPro" id="IPR016698">
    <property type="entry name" value="Numb/numb-like"/>
</dbReference>
<evidence type="ECO:0000256" key="1">
    <source>
        <dbReference type="ARBA" id="ARBA00022473"/>
    </source>
</evidence>
<evidence type="ECO:0000313" key="5">
    <source>
        <dbReference type="Proteomes" id="UP000678499"/>
    </source>
</evidence>
<dbReference type="EMBL" id="CAJPEX010000094">
    <property type="protein sequence ID" value="CAG0913254.1"/>
    <property type="molecule type" value="Genomic_DNA"/>
</dbReference>
<dbReference type="Gene3D" id="2.30.29.30">
    <property type="entry name" value="Pleckstrin-homology domain (PH domain)/Phosphotyrosine-binding domain (PTB)"/>
    <property type="match status" value="1"/>
</dbReference>
<name>A0A7R9BDD2_9CRUS</name>
<protein>
    <recommendedName>
        <fullName evidence="3">PID domain-containing protein</fullName>
    </recommendedName>
</protein>
<dbReference type="SUPFAM" id="SSF50729">
    <property type="entry name" value="PH domain-like"/>
    <property type="match status" value="1"/>
</dbReference>
<reference evidence="4" key="1">
    <citation type="submission" date="2020-11" db="EMBL/GenBank/DDBJ databases">
        <authorList>
            <person name="Tran Van P."/>
        </authorList>
    </citation>
    <scope>NUCLEOTIDE SEQUENCE</scope>
</reference>
<dbReference type="GO" id="GO:0005737">
    <property type="term" value="C:cytoplasm"/>
    <property type="evidence" value="ECO:0007669"/>
    <property type="project" value="TreeGrafter"/>
</dbReference>
<dbReference type="PANTHER" id="PTHR47368:SF2">
    <property type="entry name" value="PID DOMAIN-CONTAINING PROTEIN"/>
    <property type="match status" value="1"/>
</dbReference>
<dbReference type="FunFam" id="2.30.29.30:FF:000031">
    <property type="entry name" value="protein numb isoform X1"/>
    <property type="match status" value="1"/>
</dbReference>
<dbReference type="Pfam" id="PF06311">
    <property type="entry name" value="NumbF"/>
    <property type="match status" value="1"/>
</dbReference>
<keyword evidence="2" id="KW-0597">Phosphoprotein</keyword>
<dbReference type="PANTHER" id="PTHR47368">
    <property type="entry name" value="NUMB"/>
    <property type="match status" value="1"/>
</dbReference>
<keyword evidence="5" id="KW-1185">Reference proteome</keyword>
<dbReference type="CDD" id="cd01268">
    <property type="entry name" value="PTB_Numb"/>
    <property type="match status" value="1"/>
</dbReference>
<dbReference type="SMART" id="SM00462">
    <property type="entry name" value="PTB"/>
    <property type="match status" value="1"/>
</dbReference>
<organism evidence="4">
    <name type="scientific">Notodromas monacha</name>
    <dbReference type="NCBI Taxonomy" id="399045"/>
    <lineage>
        <taxon>Eukaryota</taxon>
        <taxon>Metazoa</taxon>
        <taxon>Ecdysozoa</taxon>
        <taxon>Arthropoda</taxon>
        <taxon>Crustacea</taxon>
        <taxon>Oligostraca</taxon>
        <taxon>Ostracoda</taxon>
        <taxon>Podocopa</taxon>
        <taxon>Podocopida</taxon>
        <taxon>Cypridocopina</taxon>
        <taxon>Cypridoidea</taxon>
        <taxon>Cyprididae</taxon>
        <taxon>Notodromas</taxon>
    </lineage>
</organism>
<dbReference type="InterPro" id="IPR006020">
    <property type="entry name" value="PTB/PI_dom"/>
</dbReference>
<dbReference type="InterPro" id="IPR010449">
    <property type="entry name" value="Numb_domain"/>
</dbReference>
<sequence length="447" mass="49685">MDKLRRSFRDSFRKRRDLRSGVRIPEACKPHQWQEDEASVRAGTCSFPVKYLGCIQVYESRGMDICEEALKQLRAGRRRLVKGVLYVSGDGLRVVDDETKGLIVDQTIEKVSFCAPDRNHERGFSYICRDGTTRRWMCHGFLALHDSGERLSHAVGCAFALCLERKQQRDKECTVTMTFDAQGAFTRLGSFRAATLTERIQDPQDLKPVEPPPVKPVVNPYAIERPHATQYMLQRQGSFRGFPQLNSQAPFKRQLSLRLSDLPSTLDRARQIVEEEQAERNQELQQKSAFSDLEQANTPGLLSALAQEVSQGLSLLSGDLDDPFDGFSSKGVSPVENICKDDRKFTSPFSGAASPTNAGIFGAKSPSPAVSTPPRRKDLDPFDAEWAKVAPVIPKLPSEESSDGDRVCSPLSRNVVSPVSTNPFLVDALPTDFSASSPVKTAFEIKM</sequence>
<dbReference type="Proteomes" id="UP000678499">
    <property type="component" value="Unassembled WGS sequence"/>
</dbReference>
<accession>A0A7R9BDD2</accession>
<dbReference type="Pfam" id="PF00640">
    <property type="entry name" value="PID"/>
    <property type="match status" value="1"/>
</dbReference>
<dbReference type="EMBL" id="OA882131">
    <property type="protein sequence ID" value="CAD7273102.1"/>
    <property type="molecule type" value="Genomic_DNA"/>
</dbReference>
<evidence type="ECO:0000256" key="2">
    <source>
        <dbReference type="ARBA" id="ARBA00022553"/>
    </source>
</evidence>
<evidence type="ECO:0000313" key="4">
    <source>
        <dbReference type="EMBL" id="CAD7273102.1"/>
    </source>
</evidence>
<dbReference type="AlphaFoldDB" id="A0A7R9BDD2"/>
<dbReference type="InterPro" id="IPR011993">
    <property type="entry name" value="PH-like_dom_sf"/>
</dbReference>
<gene>
    <name evidence="4" type="ORF">NMOB1V02_LOCUS1005</name>
</gene>
<dbReference type="PROSITE" id="PS01179">
    <property type="entry name" value="PID"/>
    <property type="match status" value="1"/>
</dbReference>